<dbReference type="Pfam" id="PF00132">
    <property type="entry name" value="Hexapep"/>
    <property type="match status" value="1"/>
</dbReference>
<evidence type="ECO:0000259" key="8">
    <source>
        <dbReference type="Pfam" id="PF04613"/>
    </source>
</evidence>
<dbReference type="Proteomes" id="UP000317355">
    <property type="component" value="Unassembled WGS sequence"/>
</dbReference>
<evidence type="ECO:0000256" key="4">
    <source>
        <dbReference type="ARBA" id="ARBA00022737"/>
    </source>
</evidence>
<evidence type="ECO:0000313" key="10">
    <source>
        <dbReference type="Proteomes" id="UP000317355"/>
    </source>
</evidence>
<feature type="active site" description="Proton acceptor" evidence="7">
    <location>
        <position position="238"/>
    </location>
</feature>
<keyword evidence="4 7" id="KW-0677">Repeat</keyword>
<keyword evidence="1 7" id="KW-0444">Lipid biosynthesis</keyword>
<dbReference type="PANTHER" id="PTHR43378">
    <property type="entry name" value="UDP-3-O-ACYLGLUCOSAMINE N-ACYLTRANSFERASE"/>
    <property type="match status" value="1"/>
</dbReference>
<dbReference type="UniPathway" id="UPA00973"/>
<dbReference type="SUPFAM" id="SSF51161">
    <property type="entry name" value="Trimeric LpxA-like enzymes"/>
    <property type="match status" value="1"/>
</dbReference>
<gene>
    <name evidence="7 9" type="primary">lpxD</name>
    <name evidence="9" type="ORF">FHK82_11880</name>
</gene>
<evidence type="ECO:0000256" key="3">
    <source>
        <dbReference type="ARBA" id="ARBA00022679"/>
    </source>
</evidence>
<dbReference type="NCBIfam" id="NF002060">
    <property type="entry name" value="PRK00892.1"/>
    <property type="match status" value="1"/>
</dbReference>
<feature type="domain" description="UDP-3-O-[3-hydroxymyristoyl] glucosamine N-acyltransferase non-repeat region" evidence="8">
    <location>
        <begin position="21"/>
        <end position="87"/>
    </location>
</feature>
<keyword evidence="2 7" id="KW-0441">Lipid A biosynthesis</keyword>
<evidence type="ECO:0000313" key="9">
    <source>
        <dbReference type="EMBL" id="TVT53453.1"/>
    </source>
</evidence>
<comment type="similarity">
    <text evidence="7">Belongs to the transferase hexapeptide repeat family. LpxD subfamily.</text>
</comment>
<dbReference type="Pfam" id="PF04613">
    <property type="entry name" value="LpxD"/>
    <property type="match status" value="1"/>
</dbReference>
<organism evidence="9 10">
    <name type="scientific">Sedimenticola thiotaurini</name>
    <dbReference type="NCBI Taxonomy" id="1543721"/>
    <lineage>
        <taxon>Bacteria</taxon>
        <taxon>Pseudomonadati</taxon>
        <taxon>Pseudomonadota</taxon>
        <taxon>Gammaproteobacteria</taxon>
        <taxon>Chromatiales</taxon>
        <taxon>Sedimenticolaceae</taxon>
        <taxon>Sedimenticola</taxon>
    </lineage>
</organism>
<comment type="function">
    <text evidence="7">Catalyzes the N-acylation of UDP-3-O-acylglucosamine using 3-hydroxyacyl-ACP as the acyl donor. Is involved in the biosynthesis of lipid A, a phosphorylated glycolipid that anchors the lipopolysaccharide to the outer membrane of the cell.</text>
</comment>
<dbReference type="GO" id="GO:0016410">
    <property type="term" value="F:N-acyltransferase activity"/>
    <property type="evidence" value="ECO:0007669"/>
    <property type="project" value="InterPro"/>
</dbReference>
<dbReference type="CDD" id="cd03352">
    <property type="entry name" value="LbH_LpxD"/>
    <property type="match status" value="1"/>
</dbReference>
<dbReference type="GO" id="GO:0009245">
    <property type="term" value="P:lipid A biosynthetic process"/>
    <property type="evidence" value="ECO:0007669"/>
    <property type="project" value="UniProtKB-UniRule"/>
</dbReference>
<evidence type="ECO:0000256" key="6">
    <source>
        <dbReference type="ARBA" id="ARBA00023315"/>
    </source>
</evidence>
<comment type="subunit">
    <text evidence="7">Homotrimer.</text>
</comment>
<dbReference type="HAMAP" id="MF_00523">
    <property type="entry name" value="LpxD"/>
    <property type="match status" value="1"/>
</dbReference>
<name>A0A558CXM2_9GAMM</name>
<comment type="pathway">
    <text evidence="7">Bacterial outer membrane biogenesis; LPS lipid A biosynthesis.</text>
</comment>
<reference evidence="9 10" key="1">
    <citation type="submission" date="2019-07" db="EMBL/GenBank/DDBJ databases">
        <title>The pathways for chlorine oxyanion respiration interact through the shared metabolite chlorate.</title>
        <authorList>
            <person name="Barnum T.P."/>
            <person name="Cheng Y."/>
            <person name="Hill K.A."/>
            <person name="Lucas L.N."/>
            <person name="Carlson H.K."/>
            <person name="Coates J.D."/>
        </authorList>
    </citation>
    <scope>NUCLEOTIDE SEQUENCE [LARGE SCALE GENOMIC DNA]</scope>
    <source>
        <strain evidence="9">BK-3</strain>
    </source>
</reference>
<accession>A0A558CXM2</accession>
<dbReference type="GO" id="GO:0016020">
    <property type="term" value="C:membrane"/>
    <property type="evidence" value="ECO:0007669"/>
    <property type="project" value="GOC"/>
</dbReference>
<keyword evidence="6 7" id="KW-0012">Acyltransferase</keyword>
<dbReference type="PANTHER" id="PTHR43378:SF2">
    <property type="entry name" value="UDP-3-O-ACYLGLUCOSAMINE N-ACYLTRANSFERASE 1, MITOCHONDRIAL-RELATED"/>
    <property type="match status" value="1"/>
</dbReference>
<evidence type="ECO:0000256" key="7">
    <source>
        <dbReference type="HAMAP-Rule" id="MF_00523"/>
    </source>
</evidence>
<protein>
    <recommendedName>
        <fullName evidence="7">UDP-3-O-acylglucosamine N-acyltransferase</fullName>
        <ecNumber evidence="7">2.3.1.191</ecNumber>
    </recommendedName>
</protein>
<dbReference type="InterPro" id="IPR020573">
    <property type="entry name" value="UDP_GlcNAc_AcTrfase_non-rep"/>
</dbReference>
<proteinExistence type="inferred from homology"/>
<dbReference type="Gene3D" id="3.40.1390.10">
    <property type="entry name" value="MurE/MurF, N-terminal domain"/>
    <property type="match status" value="1"/>
</dbReference>
<evidence type="ECO:0000256" key="1">
    <source>
        <dbReference type="ARBA" id="ARBA00022516"/>
    </source>
</evidence>
<sequence>MAYRLGDLAEKLGVELLGSGDVEITHADTIQDATKGAICFLANRKYRHYLARTGASAVILSKSDAHDCPVAGLVSDNPYLIYAKVASLLYPAPSVTGDIHATAVVAESARIHPESWIGPCVVIGADVSIASGVSIGPGCVIEDHCSLGEGSRLVANVTLCHGTAIGKRVLIHPGAVIGSDGFGNANDQGVWFKVPQLGRVVIGDDVAIGANTTIDRGSICNTVISDGVRLDNQIQVAHNVQIGEHTAIAGCVGIAGSTTIGKYCTFGGGVGVVGHLEIGDNIHFSAQTLVTRSVSKPGYYSGNLPAVPNREWKKTIARVRRLESISERLRKLEQQVLAQQDDSESDKSV</sequence>
<dbReference type="Gene3D" id="2.160.10.10">
    <property type="entry name" value="Hexapeptide repeat proteins"/>
    <property type="match status" value="1"/>
</dbReference>
<dbReference type="EMBL" id="VMRY01000056">
    <property type="protein sequence ID" value="TVT53453.1"/>
    <property type="molecule type" value="Genomic_DNA"/>
</dbReference>
<dbReference type="GO" id="GO:0103118">
    <property type="term" value="F:UDP-3-O-[(3R)-3-hydroxyacyl]-glucosamine N-acyltransferase activity"/>
    <property type="evidence" value="ECO:0007669"/>
    <property type="project" value="UniProtKB-EC"/>
</dbReference>
<dbReference type="AlphaFoldDB" id="A0A558CXM2"/>
<dbReference type="InterPro" id="IPR011004">
    <property type="entry name" value="Trimer_LpxA-like_sf"/>
</dbReference>
<comment type="catalytic activity">
    <reaction evidence="7">
        <text>a UDP-3-O-[(3R)-3-hydroxyacyl]-alpha-D-glucosamine + a (3R)-hydroxyacyl-[ACP] = a UDP-2-N,3-O-bis[(3R)-3-hydroxyacyl]-alpha-D-glucosamine + holo-[ACP] + H(+)</text>
        <dbReference type="Rhea" id="RHEA:53836"/>
        <dbReference type="Rhea" id="RHEA-COMP:9685"/>
        <dbReference type="Rhea" id="RHEA-COMP:9945"/>
        <dbReference type="ChEBI" id="CHEBI:15378"/>
        <dbReference type="ChEBI" id="CHEBI:64479"/>
        <dbReference type="ChEBI" id="CHEBI:78827"/>
        <dbReference type="ChEBI" id="CHEBI:137740"/>
        <dbReference type="ChEBI" id="CHEBI:137748"/>
        <dbReference type="EC" id="2.3.1.191"/>
    </reaction>
</comment>
<dbReference type="NCBIfam" id="TIGR01853">
    <property type="entry name" value="lipid_A_lpxD"/>
    <property type="match status" value="1"/>
</dbReference>
<dbReference type="InterPro" id="IPR001451">
    <property type="entry name" value="Hexapep"/>
</dbReference>
<keyword evidence="3 7" id="KW-0808">Transferase</keyword>
<evidence type="ECO:0000256" key="5">
    <source>
        <dbReference type="ARBA" id="ARBA00023098"/>
    </source>
</evidence>
<dbReference type="Pfam" id="PF14602">
    <property type="entry name" value="Hexapep_2"/>
    <property type="match status" value="1"/>
</dbReference>
<dbReference type="Gene3D" id="1.20.5.170">
    <property type="match status" value="1"/>
</dbReference>
<dbReference type="EC" id="2.3.1.191" evidence="7"/>
<keyword evidence="5 7" id="KW-0443">Lipid metabolism</keyword>
<comment type="caution">
    <text evidence="9">The sequence shown here is derived from an EMBL/GenBank/DDBJ whole genome shotgun (WGS) entry which is preliminary data.</text>
</comment>
<dbReference type="InterPro" id="IPR007691">
    <property type="entry name" value="LpxD"/>
</dbReference>
<evidence type="ECO:0000256" key="2">
    <source>
        <dbReference type="ARBA" id="ARBA00022556"/>
    </source>
</evidence>